<gene>
    <name evidence="3" type="ORF">KIW84_055180</name>
</gene>
<keyword evidence="4" id="KW-1185">Reference proteome</keyword>
<dbReference type="AlphaFoldDB" id="A0A9D5AL17"/>
<dbReference type="PANTHER" id="PTHR36892">
    <property type="entry name" value="OS01G0201800 PROTEIN"/>
    <property type="match status" value="1"/>
</dbReference>
<comment type="caution">
    <text evidence="3">The sequence shown here is derived from an EMBL/GenBank/DDBJ whole genome shotgun (WGS) entry which is preliminary data.</text>
</comment>
<evidence type="ECO:0000259" key="2">
    <source>
        <dbReference type="Pfam" id="PF23571"/>
    </source>
</evidence>
<dbReference type="Gramene" id="Psat05G0518000-T1">
    <property type="protein sequence ID" value="KAI5409640.1"/>
    <property type="gene ID" value="KIW84_055180"/>
</dbReference>
<name>A0A9D5AL17_PEA</name>
<dbReference type="Proteomes" id="UP001058974">
    <property type="component" value="Chromosome 5"/>
</dbReference>
<dbReference type="Pfam" id="PF23571">
    <property type="entry name" value="GH3_M"/>
    <property type="match status" value="1"/>
</dbReference>
<evidence type="ECO:0000313" key="4">
    <source>
        <dbReference type="Proteomes" id="UP001058974"/>
    </source>
</evidence>
<evidence type="ECO:0000256" key="1">
    <source>
        <dbReference type="SAM" id="MobiDB-lite"/>
    </source>
</evidence>
<reference evidence="3 4" key="1">
    <citation type="journal article" date="2022" name="Nat. Genet.">
        <title>Improved pea reference genome and pan-genome highlight genomic features and evolutionary characteristics.</title>
        <authorList>
            <person name="Yang T."/>
            <person name="Liu R."/>
            <person name="Luo Y."/>
            <person name="Hu S."/>
            <person name="Wang D."/>
            <person name="Wang C."/>
            <person name="Pandey M.K."/>
            <person name="Ge S."/>
            <person name="Xu Q."/>
            <person name="Li N."/>
            <person name="Li G."/>
            <person name="Huang Y."/>
            <person name="Saxena R.K."/>
            <person name="Ji Y."/>
            <person name="Li M."/>
            <person name="Yan X."/>
            <person name="He Y."/>
            <person name="Liu Y."/>
            <person name="Wang X."/>
            <person name="Xiang C."/>
            <person name="Varshney R.K."/>
            <person name="Ding H."/>
            <person name="Gao S."/>
            <person name="Zong X."/>
        </authorList>
    </citation>
    <scope>NUCLEOTIDE SEQUENCE [LARGE SCALE GENOMIC DNA]</scope>
    <source>
        <strain evidence="3 4">cv. Zhongwan 6</strain>
    </source>
</reference>
<sequence>MHWHTSFVKERSSGTDEESSSFEANRNYGHIALNIDKDRREEFCPITESKQFSSTLEQVTRPDFLKPCINQEKSNQLEQKSELLTKMAVYDNNNSQLFDGGNTTTIHFSPNAGISKPLPTAQEGQMCGKNTQVRESGVFSFGGKFIDYSEDRTFQVDAVNKNASTETFLELSSSYSAPYDKVNERPESPSPSSSYYGDNVFPADMTDKSYPFTSWGQGCIRNSCLDPNFFGLPLNSHGELINFSSSGNLVTNQLEISSPLGGSLSDLSSNNVLCQSSQENLSINERHVVQKTSQKDGLGSVPHYPPRLAVTELCSYREDIHPPNSEIFSSHHVQPLHSEFLKHNSYVEQNHCERVQNHNRNGIVSLKEGSDHISLSFSQPTVRLMGKDVPISRSSQETQKITRDVWTDEESRRRHYADYTILENSLLGRCSKQDWASGSSLQISTNSVLQSEKTQSNSGSQSTPGFPQQFLDMQSNHVPQNGSFKVIKAFLKIDGEIIFATPSFNHSTKYSYPEADEVKEYLKDPSKFVVAVVVPANITYDEPAAAKEEKKEEPEEESSKVSRILHMDSLKGHHKGLENFIQSYLCEEQKELVKLVDAKLGQEYELVVTTYVGLYRYRIGDVLKVAGFKNKAPQFNFVCRKTLY</sequence>
<accession>A0A9D5AL17</accession>
<evidence type="ECO:0000313" key="3">
    <source>
        <dbReference type="EMBL" id="KAI5409640.1"/>
    </source>
</evidence>
<organism evidence="3 4">
    <name type="scientific">Pisum sativum</name>
    <name type="common">Garden pea</name>
    <name type="synonym">Lathyrus oleraceus</name>
    <dbReference type="NCBI Taxonomy" id="3888"/>
    <lineage>
        <taxon>Eukaryota</taxon>
        <taxon>Viridiplantae</taxon>
        <taxon>Streptophyta</taxon>
        <taxon>Embryophyta</taxon>
        <taxon>Tracheophyta</taxon>
        <taxon>Spermatophyta</taxon>
        <taxon>Magnoliopsida</taxon>
        <taxon>eudicotyledons</taxon>
        <taxon>Gunneridae</taxon>
        <taxon>Pentapetalae</taxon>
        <taxon>rosids</taxon>
        <taxon>fabids</taxon>
        <taxon>Fabales</taxon>
        <taxon>Fabaceae</taxon>
        <taxon>Papilionoideae</taxon>
        <taxon>50 kb inversion clade</taxon>
        <taxon>NPAAA clade</taxon>
        <taxon>Hologalegina</taxon>
        <taxon>IRL clade</taxon>
        <taxon>Fabeae</taxon>
        <taxon>Lathyrus</taxon>
    </lineage>
</organism>
<proteinExistence type="predicted"/>
<feature type="region of interest" description="Disordered" evidence="1">
    <location>
        <begin position="447"/>
        <end position="474"/>
    </location>
</feature>
<feature type="region of interest" description="Disordered" evidence="1">
    <location>
        <begin position="1"/>
        <end position="22"/>
    </location>
</feature>
<protein>
    <recommendedName>
        <fullName evidence="2">GH3 middle domain-containing protein</fullName>
    </recommendedName>
</protein>
<feature type="domain" description="GH3 middle" evidence="2">
    <location>
        <begin position="587"/>
        <end position="640"/>
    </location>
</feature>
<dbReference type="PANTHER" id="PTHR36892:SF1">
    <property type="entry name" value="OS05G0518200 PROTEIN"/>
    <property type="match status" value="1"/>
</dbReference>
<dbReference type="InterPro" id="IPR055377">
    <property type="entry name" value="GH3_M"/>
</dbReference>
<dbReference type="EMBL" id="JAMSHJ010000005">
    <property type="protein sequence ID" value="KAI5409640.1"/>
    <property type="molecule type" value="Genomic_DNA"/>
</dbReference>